<reference evidence="5" key="1">
    <citation type="submission" date="2018-09" db="EMBL/GenBank/DDBJ databases">
        <title>Complete genome sequence of thermophilic cyanobacteria strain Thermosynechococcus elongatus PKUAC-SCTE542.</title>
        <authorList>
            <person name="Liang Y."/>
            <person name="Tang J."/>
            <person name="Daroch M."/>
        </authorList>
    </citation>
    <scope>NUCLEOTIDE SEQUENCE [LARGE SCALE GENOMIC DNA]</scope>
    <source>
        <strain evidence="5">E542</strain>
    </source>
</reference>
<evidence type="ECO:0000313" key="4">
    <source>
        <dbReference type="EMBL" id="AXY68206.1"/>
    </source>
</evidence>
<evidence type="ECO:0000256" key="1">
    <source>
        <dbReference type="ARBA" id="ARBA00000022"/>
    </source>
</evidence>
<dbReference type="InterPro" id="IPR012816">
    <property type="entry name" value="NADAR"/>
</dbReference>
<sequence>MTIYFYRVKDAYGSFSNFSPHGFTLEGYYWPTAEHYYQAHKFFGTAHEAFGHAIRIAPTPEAAAQLGRSGRYPVHPQWDQLKQPVMWRALVAKFTTHPDLRELLLATGDEELVEDSPVDSYWGCGGDRQGSNYLGRLLMHLRHCLRQGADLHTFTPLQDCQDCSFG</sequence>
<dbReference type="AlphaFoldDB" id="A0A3B7MM65"/>
<dbReference type="InterPro" id="IPR037238">
    <property type="entry name" value="YbiA-like_sf"/>
</dbReference>
<feature type="domain" description="NADAR" evidence="3">
    <location>
        <begin position="4"/>
        <end position="146"/>
    </location>
</feature>
<comment type="catalytic activity">
    <reaction evidence="1">
        <text>5-amino-6-(5-phospho-D-ribosylamino)uracil + H2O = 5,6-diaminouracil + D-ribose 5-phosphate</text>
        <dbReference type="Rhea" id="RHEA:55020"/>
        <dbReference type="ChEBI" id="CHEBI:15377"/>
        <dbReference type="ChEBI" id="CHEBI:46252"/>
        <dbReference type="ChEBI" id="CHEBI:58453"/>
        <dbReference type="ChEBI" id="CHEBI:78346"/>
    </reaction>
</comment>
<proteinExistence type="predicted"/>
<dbReference type="KEGG" id="tsq:D3A95_09205"/>
<dbReference type="Pfam" id="PF08719">
    <property type="entry name" value="NADAR"/>
    <property type="match status" value="1"/>
</dbReference>
<gene>
    <name evidence="4" type="ORF">D3A95_09205</name>
</gene>
<dbReference type="NCBIfam" id="TIGR02464">
    <property type="entry name" value="ribofla_fusion"/>
    <property type="match status" value="1"/>
</dbReference>
<name>A0A3B7MM65_9CYAN</name>
<evidence type="ECO:0000256" key="2">
    <source>
        <dbReference type="ARBA" id="ARBA00000751"/>
    </source>
</evidence>
<organism evidence="4 5">
    <name type="scientific">Thermosynechococcus sichuanensis E542</name>
    <dbReference type="NCBI Taxonomy" id="2016101"/>
    <lineage>
        <taxon>Bacteria</taxon>
        <taxon>Bacillati</taxon>
        <taxon>Cyanobacteriota</taxon>
        <taxon>Cyanophyceae</taxon>
        <taxon>Acaryochloridales</taxon>
        <taxon>Thermosynechococcaceae</taxon>
        <taxon>Thermosynechococcus</taxon>
        <taxon>Thermosynechococcus sichuanensis</taxon>
    </lineage>
</organism>
<comment type="catalytic activity">
    <reaction evidence="2">
        <text>2,5-diamino-6-hydroxy-4-(5-phosphoribosylamino)-pyrimidine + H2O = 2,5,6-triamino-4-hydroxypyrimidine + D-ribose 5-phosphate</text>
        <dbReference type="Rhea" id="RHEA:23436"/>
        <dbReference type="ChEBI" id="CHEBI:15377"/>
        <dbReference type="ChEBI" id="CHEBI:58614"/>
        <dbReference type="ChEBI" id="CHEBI:78346"/>
        <dbReference type="ChEBI" id="CHEBI:137796"/>
    </reaction>
</comment>
<evidence type="ECO:0000259" key="3">
    <source>
        <dbReference type="Pfam" id="PF08719"/>
    </source>
</evidence>
<dbReference type="Proteomes" id="UP000261812">
    <property type="component" value="Chromosome"/>
</dbReference>
<dbReference type="CDD" id="cd15457">
    <property type="entry name" value="NADAR"/>
    <property type="match status" value="1"/>
</dbReference>
<protein>
    <submittedName>
        <fullName evidence="4">NADAR family protein</fullName>
    </submittedName>
</protein>
<dbReference type="RefSeq" id="WP_181494738.1">
    <property type="nucleotide sequence ID" value="NZ_CP032152.1"/>
</dbReference>
<dbReference type="EMBL" id="CP032152">
    <property type="protein sequence ID" value="AXY68206.1"/>
    <property type="molecule type" value="Genomic_DNA"/>
</dbReference>
<accession>A0A3B7MM65</accession>
<dbReference type="Gene3D" id="1.10.357.40">
    <property type="entry name" value="YbiA-like"/>
    <property type="match status" value="1"/>
</dbReference>
<dbReference type="SUPFAM" id="SSF143990">
    <property type="entry name" value="YbiA-like"/>
    <property type="match status" value="1"/>
</dbReference>
<keyword evidence="5" id="KW-1185">Reference proteome</keyword>
<evidence type="ECO:0000313" key="5">
    <source>
        <dbReference type="Proteomes" id="UP000261812"/>
    </source>
</evidence>